<dbReference type="OrthoDB" id="9763676at2"/>
<sequence length="562" mass="63991">MTVFDDYLNKHLSEVDKARADFLRLHPSLESVMGRDVTSPEVDVLNKSLAYLAAKVEQKIDQSYPDVILKIFDLLAPEFIRPQPSATILNFTPKERVMLSAVTINKGTQVLSSQEGANRNIIFATTDLIKVPPLSLTEVATERKNHKVKVILDYDVLEGAVFSFADVDMRFFINRQLSQAYSLYYALFNKAVSVCYIINGKKIHAKIKDYGSNRFNLKYLDRECSRINLFQEFISFPERFLFFEIIAGSKNITIDKNFYIEIIFDDRNNDVVDIDIDTFILGCVTGINLEKATAIPIKRKPGTSQYPLYIDSYDESYSICDIKRVRSFTVTDGVKKDYQAISLIGDKVGGAYEKVTALADKCNELKFALRFPSDDLSEKDEEEIIFTDLEVFHTTAYERMALSSVNKLGDGAPACFNVKNITRISEPLLPDLSGDSLWKLSGCFSGQYFNIETKDGLSKSIQSWKSFIYHGSKYQAIINRFVDSIKSVNRKLSAFPYKDVILNGVDIKIEVNGSKFSDKGEMYLFFNILKEIMFDRVDLGSLYRLLITDVDNMVDMLWTNIK</sequence>
<evidence type="ECO:0000313" key="1">
    <source>
        <dbReference type="EMBL" id="ALB23612.1"/>
    </source>
</evidence>
<dbReference type="Pfam" id="PF05947">
    <property type="entry name" value="T6SS_TssF"/>
    <property type="match status" value="1"/>
</dbReference>
<dbReference type="PANTHER" id="PTHR35370">
    <property type="entry name" value="CYTOPLASMIC PROTEIN-RELATED-RELATED"/>
    <property type="match status" value="1"/>
</dbReference>
<reference evidence="1 2" key="1">
    <citation type="journal article" date="2014" name="Genome Announc.">
        <title>Comparative Genome Analysis of Two Isolates of the Fish Pathogen Piscirickettsia salmonis from Different Hosts Reveals Major Differences in Virulence-Associated Secretion Systems.</title>
        <authorList>
            <person name="Bohle H."/>
            <person name="Henriquez P."/>
            <person name="Grothusen H."/>
            <person name="Navas E."/>
            <person name="Sandoval A."/>
            <person name="Bustamante F."/>
            <person name="Bustos P."/>
            <person name="Mancilla M."/>
        </authorList>
    </citation>
    <scope>NUCLEOTIDE SEQUENCE [LARGE SCALE GENOMIC DNA]</scope>
    <source>
        <strain evidence="2">B1-32597</strain>
    </source>
</reference>
<dbReference type="InterPro" id="IPR010272">
    <property type="entry name" value="T6SS_TssF"/>
</dbReference>
<accession>A0A1L6TE11</accession>
<proteinExistence type="predicted"/>
<dbReference type="EMBL" id="CP012508">
    <property type="protein sequence ID" value="ALB23612.1"/>
    <property type="molecule type" value="Genomic_DNA"/>
</dbReference>
<evidence type="ECO:0000313" key="2">
    <source>
        <dbReference type="Proteomes" id="UP000029558"/>
    </source>
</evidence>
<protein>
    <submittedName>
        <fullName evidence="1">Type VI secretion system VasA-like protein</fullName>
    </submittedName>
</protein>
<dbReference type="RefSeq" id="WP_027242851.1">
    <property type="nucleotide sequence ID" value="NZ_CP012508.1"/>
</dbReference>
<gene>
    <name evidence="1" type="ORF">KU39_2434</name>
</gene>
<dbReference type="Proteomes" id="UP000029558">
    <property type="component" value="Chromosome"/>
</dbReference>
<dbReference type="AlphaFoldDB" id="A0A1L6TE11"/>
<organism evidence="1 2">
    <name type="scientific">Piscirickettsia salmonis</name>
    <dbReference type="NCBI Taxonomy" id="1238"/>
    <lineage>
        <taxon>Bacteria</taxon>
        <taxon>Pseudomonadati</taxon>
        <taxon>Pseudomonadota</taxon>
        <taxon>Gammaproteobacteria</taxon>
        <taxon>Thiotrichales</taxon>
        <taxon>Piscirickettsiaceae</taxon>
        <taxon>Piscirickettsia</taxon>
    </lineage>
</organism>
<dbReference type="PANTHER" id="PTHR35370:SF1">
    <property type="entry name" value="TYPE VI SECRETION SYSTEM COMPONENT TSSF1"/>
    <property type="match status" value="1"/>
</dbReference>
<name>A0A1L6TE11_PISSA</name>